<name>A0ABS8WQV0_DATST</name>
<protein>
    <submittedName>
        <fullName evidence="1">Uncharacterized protein</fullName>
    </submittedName>
</protein>
<sequence length="96" mass="11016">EEPWITAPVGSHAFWPRCNVEQIRRWRTLGFSLYGGCSCCKTGHTSLDDSTSTELLHDDTFFLESYVKLLHSFQPKPDLEGYMLALMLGLYESVKR</sequence>
<evidence type="ECO:0000313" key="2">
    <source>
        <dbReference type="Proteomes" id="UP000823775"/>
    </source>
</evidence>
<dbReference type="Proteomes" id="UP000823775">
    <property type="component" value="Unassembled WGS sequence"/>
</dbReference>
<comment type="caution">
    <text evidence="1">The sequence shown here is derived from an EMBL/GenBank/DDBJ whole genome shotgun (WGS) entry which is preliminary data.</text>
</comment>
<evidence type="ECO:0000313" key="1">
    <source>
        <dbReference type="EMBL" id="MCE3215290.1"/>
    </source>
</evidence>
<reference evidence="1 2" key="1">
    <citation type="journal article" date="2021" name="BMC Genomics">
        <title>Datura genome reveals duplications of psychoactive alkaloid biosynthetic genes and high mutation rate following tissue culture.</title>
        <authorList>
            <person name="Rajewski A."/>
            <person name="Carter-House D."/>
            <person name="Stajich J."/>
            <person name="Litt A."/>
        </authorList>
    </citation>
    <scope>NUCLEOTIDE SEQUENCE [LARGE SCALE GENOMIC DNA]</scope>
    <source>
        <strain evidence="1">AR-01</strain>
    </source>
</reference>
<feature type="non-terminal residue" evidence="1">
    <location>
        <position position="1"/>
    </location>
</feature>
<gene>
    <name evidence="1" type="ORF">HAX54_001699</name>
</gene>
<keyword evidence="2" id="KW-1185">Reference proteome</keyword>
<organism evidence="1 2">
    <name type="scientific">Datura stramonium</name>
    <name type="common">Jimsonweed</name>
    <name type="synonym">Common thornapple</name>
    <dbReference type="NCBI Taxonomy" id="4076"/>
    <lineage>
        <taxon>Eukaryota</taxon>
        <taxon>Viridiplantae</taxon>
        <taxon>Streptophyta</taxon>
        <taxon>Embryophyta</taxon>
        <taxon>Tracheophyta</taxon>
        <taxon>Spermatophyta</taxon>
        <taxon>Magnoliopsida</taxon>
        <taxon>eudicotyledons</taxon>
        <taxon>Gunneridae</taxon>
        <taxon>Pentapetalae</taxon>
        <taxon>asterids</taxon>
        <taxon>lamiids</taxon>
        <taxon>Solanales</taxon>
        <taxon>Solanaceae</taxon>
        <taxon>Solanoideae</taxon>
        <taxon>Datureae</taxon>
        <taxon>Datura</taxon>
    </lineage>
</organism>
<accession>A0ABS8WQV0</accession>
<proteinExistence type="predicted"/>
<dbReference type="EMBL" id="JACEIK010010687">
    <property type="protein sequence ID" value="MCE3215290.1"/>
    <property type="molecule type" value="Genomic_DNA"/>
</dbReference>